<protein>
    <submittedName>
        <fullName evidence="2">Uncharacterized protein</fullName>
    </submittedName>
</protein>
<comment type="caution">
    <text evidence="2">The sequence shown here is derived from an EMBL/GenBank/DDBJ whole genome shotgun (WGS) entry which is preliminary data.</text>
</comment>
<accession>A0ABW1FPT6</accession>
<proteinExistence type="predicted"/>
<evidence type="ECO:0000313" key="2">
    <source>
        <dbReference type="EMBL" id="MFC5895962.1"/>
    </source>
</evidence>
<gene>
    <name evidence="2" type="ORF">ACFP3M_24520</name>
</gene>
<sequence>MNVAFGGFEPGFDDPMGLTIGTPPELWLGVPGESEEERLTRLAAAADILAEEPGLMDLVTRIVTDALKTETPDLLAHRRRRAARTDHRPHARPLPEGLAS</sequence>
<organism evidence="2 3">
    <name type="scientific">Streptomyces ramulosus</name>
    <dbReference type="NCBI Taxonomy" id="47762"/>
    <lineage>
        <taxon>Bacteria</taxon>
        <taxon>Bacillati</taxon>
        <taxon>Actinomycetota</taxon>
        <taxon>Actinomycetes</taxon>
        <taxon>Kitasatosporales</taxon>
        <taxon>Streptomycetaceae</taxon>
        <taxon>Streptomyces</taxon>
    </lineage>
</organism>
<name>A0ABW1FPT6_9ACTN</name>
<dbReference type="Proteomes" id="UP001596241">
    <property type="component" value="Unassembled WGS sequence"/>
</dbReference>
<dbReference type="EMBL" id="JBHSPW010000012">
    <property type="protein sequence ID" value="MFC5895962.1"/>
    <property type="molecule type" value="Genomic_DNA"/>
</dbReference>
<evidence type="ECO:0000256" key="1">
    <source>
        <dbReference type="SAM" id="MobiDB-lite"/>
    </source>
</evidence>
<dbReference type="RefSeq" id="WP_345089600.1">
    <property type="nucleotide sequence ID" value="NZ_BAAAWG010000015.1"/>
</dbReference>
<feature type="region of interest" description="Disordered" evidence="1">
    <location>
        <begin position="74"/>
        <end position="100"/>
    </location>
</feature>
<reference evidence="3" key="1">
    <citation type="journal article" date="2019" name="Int. J. Syst. Evol. Microbiol.">
        <title>The Global Catalogue of Microorganisms (GCM) 10K type strain sequencing project: providing services to taxonomists for standard genome sequencing and annotation.</title>
        <authorList>
            <consortium name="The Broad Institute Genomics Platform"/>
            <consortium name="The Broad Institute Genome Sequencing Center for Infectious Disease"/>
            <person name="Wu L."/>
            <person name="Ma J."/>
        </authorList>
    </citation>
    <scope>NUCLEOTIDE SEQUENCE [LARGE SCALE GENOMIC DNA]</scope>
    <source>
        <strain evidence="3">CGMCC 1.15809</strain>
    </source>
</reference>
<evidence type="ECO:0000313" key="3">
    <source>
        <dbReference type="Proteomes" id="UP001596241"/>
    </source>
</evidence>
<keyword evidence="3" id="KW-1185">Reference proteome</keyword>